<evidence type="ECO:0000313" key="3">
    <source>
        <dbReference type="Proteomes" id="UP000057389"/>
    </source>
</evidence>
<keyword evidence="1" id="KW-0472">Membrane</keyword>
<keyword evidence="3" id="KW-1185">Reference proteome</keyword>
<reference evidence="2 3" key="1">
    <citation type="submission" date="2015-11" db="EMBL/GenBank/DDBJ databases">
        <title>Draft WGS of Vibrio toranzoniae.</title>
        <authorList>
            <person name="Lasa A."/>
            <person name="Romalde J.L."/>
        </authorList>
    </citation>
    <scope>NUCLEOTIDE SEQUENCE [LARGE SCALE GENOMIC DNA]</scope>
    <source>
        <strain evidence="2 3">Vb 10.8</strain>
    </source>
</reference>
<feature type="transmembrane region" description="Helical" evidence="1">
    <location>
        <begin position="48"/>
        <end position="69"/>
    </location>
</feature>
<proteinExistence type="predicted"/>
<dbReference type="AlphaFoldDB" id="A0A109D4V1"/>
<sequence>MYYLPKLLAEKFAYFGKFSIFGIWAISFASMILFAFIASAIASLNELLVAPAFSIYLIFVLGIVSAKFFSRKKIILTGPVAVRIAASDAGESAAKVGKTISEIIFLLCFYFFLFGCVFFALSPLLFWVYT</sequence>
<protein>
    <submittedName>
        <fullName evidence="2">Uncharacterized protein</fullName>
    </submittedName>
</protein>
<evidence type="ECO:0000313" key="2">
    <source>
        <dbReference type="EMBL" id="KWT98947.1"/>
    </source>
</evidence>
<evidence type="ECO:0000256" key="1">
    <source>
        <dbReference type="SAM" id="Phobius"/>
    </source>
</evidence>
<organism evidence="2 3">
    <name type="scientific">Vibrio toranzoniae</name>
    <dbReference type="NCBI Taxonomy" id="1194427"/>
    <lineage>
        <taxon>Bacteria</taxon>
        <taxon>Pseudomonadati</taxon>
        <taxon>Pseudomonadota</taxon>
        <taxon>Gammaproteobacteria</taxon>
        <taxon>Vibrionales</taxon>
        <taxon>Vibrionaceae</taxon>
        <taxon>Vibrio</taxon>
    </lineage>
</organism>
<keyword evidence="1" id="KW-1133">Transmembrane helix</keyword>
<name>A0A109D4V1_9VIBR</name>
<feature type="transmembrane region" description="Helical" evidence="1">
    <location>
        <begin position="103"/>
        <end position="129"/>
    </location>
</feature>
<dbReference type="Proteomes" id="UP000057389">
    <property type="component" value="Unassembled WGS sequence"/>
</dbReference>
<accession>A0A109D4V1</accession>
<keyword evidence="1" id="KW-0812">Transmembrane</keyword>
<gene>
    <name evidence="2" type="ORF">APQ14_19540</name>
</gene>
<feature type="transmembrane region" description="Helical" evidence="1">
    <location>
        <begin position="21"/>
        <end position="42"/>
    </location>
</feature>
<dbReference type="OrthoDB" id="5905340at2"/>
<dbReference type="EMBL" id="LMXU01000045">
    <property type="protein sequence ID" value="KWT98947.1"/>
    <property type="molecule type" value="Genomic_DNA"/>
</dbReference>
<comment type="caution">
    <text evidence="2">The sequence shown here is derived from an EMBL/GenBank/DDBJ whole genome shotgun (WGS) entry which is preliminary data.</text>
</comment>
<dbReference type="RefSeq" id="WP_060469794.1">
    <property type="nucleotide sequence ID" value="NZ_FLOD01000003.1"/>
</dbReference>